<comment type="caution">
    <text evidence="1">The sequence shown here is derived from an EMBL/GenBank/DDBJ whole genome shotgun (WGS) entry which is preliminary data.</text>
</comment>
<evidence type="ECO:0000313" key="1">
    <source>
        <dbReference type="EMBL" id="MFC5068738.1"/>
    </source>
</evidence>
<accession>A0ABV9Z1G2</accession>
<organism evidence="1 2">
    <name type="scientific">Flaviflagellibacter deserti</name>
    <dbReference type="NCBI Taxonomy" id="2267266"/>
    <lineage>
        <taxon>Bacteria</taxon>
        <taxon>Pseudomonadati</taxon>
        <taxon>Pseudomonadota</taxon>
        <taxon>Alphaproteobacteria</taxon>
        <taxon>Hyphomicrobiales</taxon>
        <taxon>Flaviflagellibacter</taxon>
    </lineage>
</organism>
<sequence length="76" mass="8306">MNDLAANARRILDLLQSADPGPHQFVLTDILSARFRERGGSAEDFQLGLAYGVGEGWFVFEDVTVRLTLKGASLLV</sequence>
<keyword evidence="2" id="KW-1185">Reference proteome</keyword>
<protein>
    <submittedName>
        <fullName evidence="1">Uncharacterized protein</fullName>
    </submittedName>
</protein>
<dbReference type="Proteomes" id="UP001595796">
    <property type="component" value="Unassembled WGS sequence"/>
</dbReference>
<evidence type="ECO:0000313" key="2">
    <source>
        <dbReference type="Proteomes" id="UP001595796"/>
    </source>
</evidence>
<gene>
    <name evidence="1" type="ORF">ACFPFW_12035</name>
</gene>
<dbReference type="RefSeq" id="WP_114956072.1">
    <property type="nucleotide sequence ID" value="NZ_JBHSJF010000006.1"/>
</dbReference>
<reference evidence="2" key="1">
    <citation type="journal article" date="2019" name="Int. J. Syst. Evol. Microbiol.">
        <title>The Global Catalogue of Microorganisms (GCM) 10K type strain sequencing project: providing services to taxonomists for standard genome sequencing and annotation.</title>
        <authorList>
            <consortium name="The Broad Institute Genomics Platform"/>
            <consortium name="The Broad Institute Genome Sequencing Center for Infectious Disease"/>
            <person name="Wu L."/>
            <person name="Ma J."/>
        </authorList>
    </citation>
    <scope>NUCLEOTIDE SEQUENCE [LARGE SCALE GENOMIC DNA]</scope>
    <source>
        <strain evidence="2">CGMCC 1.16444</strain>
    </source>
</reference>
<proteinExistence type="predicted"/>
<name>A0ABV9Z1G2_9HYPH</name>
<dbReference type="EMBL" id="JBHSJF010000006">
    <property type="protein sequence ID" value="MFC5068738.1"/>
    <property type="molecule type" value="Genomic_DNA"/>
</dbReference>